<sequence>MSLEATGVAPVAELMPDANYQFCMVLVWSLPVTVGLLALVWKLRSKAADGRNA</sequence>
<feature type="transmembrane region" description="Helical" evidence="1">
    <location>
        <begin position="18"/>
        <end position="41"/>
    </location>
</feature>
<name>A0ABW1ZA44_9BACT</name>
<proteinExistence type="predicted"/>
<accession>A0ABW1ZA44</accession>
<keyword evidence="3" id="KW-1185">Reference proteome</keyword>
<keyword evidence="1" id="KW-0812">Transmembrane</keyword>
<dbReference type="EMBL" id="JBHSWI010000001">
    <property type="protein sequence ID" value="MFC6645397.1"/>
    <property type="molecule type" value="Genomic_DNA"/>
</dbReference>
<reference evidence="3" key="1">
    <citation type="journal article" date="2019" name="Int. J. Syst. Evol. Microbiol.">
        <title>The Global Catalogue of Microorganisms (GCM) 10K type strain sequencing project: providing services to taxonomists for standard genome sequencing and annotation.</title>
        <authorList>
            <consortium name="The Broad Institute Genomics Platform"/>
            <consortium name="The Broad Institute Genome Sequencing Center for Infectious Disease"/>
            <person name="Wu L."/>
            <person name="Ma J."/>
        </authorList>
    </citation>
    <scope>NUCLEOTIDE SEQUENCE [LARGE SCALE GENOMIC DNA]</scope>
    <source>
        <strain evidence="3">CGMCC 1.16026</strain>
    </source>
</reference>
<organism evidence="2 3">
    <name type="scientific">Granulicella cerasi</name>
    <dbReference type="NCBI Taxonomy" id="741063"/>
    <lineage>
        <taxon>Bacteria</taxon>
        <taxon>Pseudomonadati</taxon>
        <taxon>Acidobacteriota</taxon>
        <taxon>Terriglobia</taxon>
        <taxon>Terriglobales</taxon>
        <taxon>Acidobacteriaceae</taxon>
        <taxon>Granulicella</taxon>
    </lineage>
</organism>
<gene>
    <name evidence="2" type="ORF">ACFQBQ_07325</name>
</gene>
<keyword evidence="1" id="KW-1133">Transmembrane helix</keyword>
<protein>
    <submittedName>
        <fullName evidence="2">Uncharacterized protein</fullName>
    </submittedName>
</protein>
<evidence type="ECO:0000256" key="1">
    <source>
        <dbReference type="SAM" id="Phobius"/>
    </source>
</evidence>
<dbReference type="Proteomes" id="UP001596391">
    <property type="component" value="Unassembled WGS sequence"/>
</dbReference>
<dbReference type="RefSeq" id="WP_390234560.1">
    <property type="nucleotide sequence ID" value="NZ_JBHSWI010000001.1"/>
</dbReference>
<evidence type="ECO:0000313" key="3">
    <source>
        <dbReference type="Proteomes" id="UP001596391"/>
    </source>
</evidence>
<comment type="caution">
    <text evidence="2">The sequence shown here is derived from an EMBL/GenBank/DDBJ whole genome shotgun (WGS) entry which is preliminary data.</text>
</comment>
<keyword evidence="1" id="KW-0472">Membrane</keyword>
<evidence type="ECO:0000313" key="2">
    <source>
        <dbReference type="EMBL" id="MFC6645397.1"/>
    </source>
</evidence>